<dbReference type="EMBL" id="JBHFNQ010000249">
    <property type="protein sequence ID" value="MFB2881820.1"/>
    <property type="molecule type" value="Genomic_DNA"/>
</dbReference>
<name>A0ABV4XG85_9CYAN</name>
<keyword evidence="2" id="KW-1185">Reference proteome</keyword>
<reference evidence="1 2" key="1">
    <citation type="submission" date="2024-09" db="EMBL/GenBank/DDBJ databases">
        <title>Floridaenema gen nov. (Aerosakkonemataceae, Aerosakkonematales ord. nov., Cyanobacteria) from benthic tropical and subtropical fresh waters, with the description of four new species.</title>
        <authorList>
            <person name="Moretto J.A."/>
            <person name="Berthold D.E."/>
            <person name="Lefler F.W."/>
            <person name="Huang I.-S."/>
            <person name="Laughinghouse H. IV."/>
        </authorList>
    </citation>
    <scope>NUCLEOTIDE SEQUENCE [LARGE SCALE GENOMIC DNA]</scope>
    <source>
        <strain evidence="1 2">BLCC-F46</strain>
    </source>
</reference>
<dbReference type="Proteomes" id="UP001576774">
    <property type="component" value="Unassembled WGS sequence"/>
</dbReference>
<accession>A0ABV4XG85</accession>
<proteinExistence type="predicted"/>
<sequence>MIFLVDRNLEGHALLLSGNIVTLGWLDLLPIQFITFEEIELSITSNDGEVWRFAQAN</sequence>
<evidence type="ECO:0000313" key="1">
    <source>
        <dbReference type="EMBL" id="MFB2881820.1"/>
    </source>
</evidence>
<organism evidence="1 2">
    <name type="scientific">Floridaenema aerugineum BLCC-F46</name>
    <dbReference type="NCBI Taxonomy" id="3153654"/>
    <lineage>
        <taxon>Bacteria</taxon>
        <taxon>Bacillati</taxon>
        <taxon>Cyanobacteriota</taxon>
        <taxon>Cyanophyceae</taxon>
        <taxon>Oscillatoriophycideae</taxon>
        <taxon>Aerosakkonematales</taxon>
        <taxon>Aerosakkonemataceae</taxon>
        <taxon>Floridanema</taxon>
        <taxon>Floridanema aerugineum</taxon>
    </lineage>
</organism>
<gene>
    <name evidence="1" type="ORF">ACE1CC_33635</name>
</gene>
<evidence type="ECO:0000313" key="2">
    <source>
        <dbReference type="Proteomes" id="UP001576774"/>
    </source>
</evidence>
<protein>
    <recommendedName>
        <fullName evidence="3">DUF5615 domain-containing protein</fullName>
    </recommendedName>
</protein>
<dbReference type="RefSeq" id="WP_413274788.1">
    <property type="nucleotide sequence ID" value="NZ_JBHFNQ010000249.1"/>
</dbReference>
<evidence type="ECO:0008006" key="3">
    <source>
        <dbReference type="Google" id="ProtNLM"/>
    </source>
</evidence>
<comment type="caution">
    <text evidence="1">The sequence shown here is derived from an EMBL/GenBank/DDBJ whole genome shotgun (WGS) entry which is preliminary data.</text>
</comment>